<accession>A0A645DL98</accession>
<feature type="domain" description="DUF3846" evidence="1">
    <location>
        <begin position="6"/>
        <end position="100"/>
    </location>
</feature>
<comment type="caution">
    <text evidence="2">The sequence shown here is derived from an EMBL/GenBank/DDBJ whole genome shotgun (WGS) entry which is preliminary data.</text>
</comment>
<name>A0A645DL98_9ZZZZ</name>
<dbReference type="AlphaFoldDB" id="A0A645DL98"/>
<dbReference type="Pfam" id="PF12957">
    <property type="entry name" value="DUF3846"/>
    <property type="match status" value="1"/>
</dbReference>
<evidence type="ECO:0000313" key="2">
    <source>
        <dbReference type="EMBL" id="MPM90096.1"/>
    </source>
</evidence>
<proteinExistence type="predicted"/>
<sequence>MKENTIKVLKVEVGQAPIVKEIANELNALQTEVDGLIECVYLDDGCIAVVNEEGKINGMEPNRRMGADIICGPFFICGDTADGEFASLSEEQTEKYSQQFAEIEQFTGNEPELSPRMTFIGFDYLGGR</sequence>
<gene>
    <name evidence="2" type="ORF">SDC9_137213</name>
</gene>
<reference evidence="2" key="1">
    <citation type="submission" date="2019-08" db="EMBL/GenBank/DDBJ databases">
        <authorList>
            <person name="Kucharzyk K."/>
            <person name="Murdoch R.W."/>
            <person name="Higgins S."/>
            <person name="Loffler F."/>
        </authorList>
    </citation>
    <scope>NUCLEOTIDE SEQUENCE</scope>
</reference>
<evidence type="ECO:0000259" key="1">
    <source>
        <dbReference type="Pfam" id="PF12957"/>
    </source>
</evidence>
<organism evidence="2">
    <name type="scientific">bioreactor metagenome</name>
    <dbReference type="NCBI Taxonomy" id="1076179"/>
    <lineage>
        <taxon>unclassified sequences</taxon>
        <taxon>metagenomes</taxon>
        <taxon>ecological metagenomes</taxon>
    </lineage>
</organism>
<dbReference type="EMBL" id="VSSQ01037415">
    <property type="protein sequence ID" value="MPM90096.1"/>
    <property type="molecule type" value="Genomic_DNA"/>
</dbReference>
<protein>
    <recommendedName>
        <fullName evidence="1">DUF3846 domain-containing protein</fullName>
    </recommendedName>
</protein>
<dbReference type="InterPro" id="IPR024559">
    <property type="entry name" value="DUF3846"/>
</dbReference>